<dbReference type="GO" id="GO:0016763">
    <property type="term" value="F:pentosyltransferase activity"/>
    <property type="evidence" value="ECO:0007669"/>
    <property type="project" value="TreeGrafter"/>
</dbReference>
<proteinExistence type="predicted"/>
<evidence type="ECO:0000256" key="3">
    <source>
        <dbReference type="ARBA" id="ARBA00022676"/>
    </source>
</evidence>
<keyword evidence="2" id="KW-1003">Cell membrane</keyword>
<name>A0A7G6YDY4_9MICO</name>
<evidence type="ECO:0000256" key="5">
    <source>
        <dbReference type="ARBA" id="ARBA00022692"/>
    </source>
</evidence>
<evidence type="ECO:0000256" key="6">
    <source>
        <dbReference type="ARBA" id="ARBA00022989"/>
    </source>
</evidence>
<dbReference type="Proteomes" id="UP000515511">
    <property type="component" value="Chromosome"/>
</dbReference>
<feature type="transmembrane region" description="Helical" evidence="8">
    <location>
        <begin position="367"/>
        <end position="387"/>
    </location>
</feature>
<feature type="transmembrane region" description="Helical" evidence="8">
    <location>
        <begin position="21"/>
        <end position="42"/>
    </location>
</feature>
<dbReference type="GO" id="GO:0005886">
    <property type="term" value="C:plasma membrane"/>
    <property type="evidence" value="ECO:0007669"/>
    <property type="project" value="UniProtKB-SubCell"/>
</dbReference>
<keyword evidence="3" id="KW-0328">Glycosyltransferase</keyword>
<feature type="transmembrane region" description="Helical" evidence="8">
    <location>
        <begin position="335"/>
        <end position="355"/>
    </location>
</feature>
<dbReference type="PANTHER" id="PTHR33908:SF3">
    <property type="entry name" value="UNDECAPRENYL PHOSPHATE-ALPHA-4-AMINO-4-DEOXY-L-ARABINOSE ARABINOSYL TRANSFERASE"/>
    <property type="match status" value="1"/>
</dbReference>
<reference evidence="10" key="1">
    <citation type="submission" date="2019-09" db="EMBL/GenBank/DDBJ databases">
        <title>Antimicrobial potential of Antarctic Bacteria.</title>
        <authorList>
            <person name="Benaud N."/>
            <person name="Edwards R.J."/>
            <person name="Ferrari B.C."/>
        </authorList>
    </citation>
    <scope>NUCLEOTIDE SEQUENCE [LARGE SCALE GENOMIC DNA]</scope>
    <source>
        <strain evidence="10">INR9</strain>
    </source>
</reference>
<dbReference type="KEGG" id="lse:F1C12_17325"/>
<feature type="transmembrane region" description="Helical" evidence="8">
    <location>
        <begin position="93"/>
        <end position="114"/>
    </location>
</feature>
<dbReference type="EMBL" id="CP043641">
    <property type="protein sequence ID" value="QNE36699.1"/>
    <property type="molecule type" value="Genomic_DNA"/>
</dbReference>
<feature type="transmembrane region" description="Helical" evidence="8">
    <location>
        <begin position="221"/>
        <end position="241"/>
    </location>
</feature>
<feature type="transmembrane region" description="Helical" evidence="8">
    <location>
        <begin position="307"/>
        <end position="329"/>
    </location>
</feature>
<keyword evidence="6 8" id="KW-1133">Transmembrane helix</keyword>
<dbReference type="PANTHER" id="PTHR33908">
    <property type="entry name" value="MANNOSYLTRANSFERASE YKCB-RELATED"/>
    <property type="match status" value="1"/>
</dbReference>
<dbReference type="AlphaFoldDB" id="A0A7G6YDY4"/>
<evidence type="ECO:0000313" key="10">
    <source>
        <dbReference type="Proteomes" id="UP000515511"/>
    </source>
</evidence>
<feature type="transmembrane region" description="Helical" evidence="8">
    <location>
        <begin position="145"/>
        <end position="164"/>
    </location>
</feature>
<evidence type="ECO:0000256" key="4">
    <source>
        <dbReference type="ARBA" id="ARBA00022679"/>
    </source>
</evidence>
<organism evidence="9 10">
    <name type="scientific">Leifsonia shinshuensis</name>
    <dbReference type="NCBI Taxonomy" id="150026"/>
    <lineage>
        <taxon>Bacteria</taxon>
        <taxon>Bacillati</taxon>
        <taxon>Actinomycetota</taxon>
        <taxon>Actinomycetes</taxon>
        <taxon>Micrococcales</taxon>
        <taxon>Microbacteriaceae</taxon>
        <taxon>Leifsonia</taxon>
    </lineage>
</organism>
<evidence type="ECO:0000313" key="9">
    <source>
        <dbReference type="EMBL" id="QNE36699.1"/>
    </source>
</evidence>
<dbReference type="GO" id="GO:0010041">
    <property type="term" value="P:response to iron(III) ion"/>
    <property type="evidence" value="ECO:0007669"/>
    <property type="project" value="TreeGrafter"/>
</dbReference>
<dbReference type="GO" id="GO:0009103">
    <property type="term" value="P:lipopolysaccharide biosynthetic process"/>
    <property type="evidence" value="ECO:0007669"/>
    <property type="project" value="UniProtKB-ARBA"/>
</dbReference>
<comment type="subcellular location">
    <subcellularLocation>
        <location evidence="1">Cell membrane</location>
        <topology evidence="1">Multi-pass membrane protein</topology>
    </subcellularLocation>
</comment>
<dbReference type="RefSeq" id="WP_185276139.1">
    <property type="nucleotide sequence ID" value="NZ_CP043641.1"/>
</dbReference>
<evidence type="ECO:0000256" key="1">
    <source>
        <dbReference type="ARBA" id="ARBA00004651"/>
    </source>
</evidence>
<gene>
    <name evidence="9" type="ORF">F1C12_17325</name>
</gene>
<evidence type="ECO:0008006" key="11">
    <source>
        <dbReference type="Google" id="ProtNLM"/>
    </source>
</evidence>
<feature type="transmembrane region" description="Helical" evidence="8">
    <location>
        <begin position="184"/>
        <end position="209"/>
    </location>
</feature>
<feature type="transmembrane region" description="Helical" evidence="8">
    <location>
        <begin position="261"/>
        <end position="286"/>
    </location>
</feature>
<dbReference type="InterPro" id="IPR050297">
    <property type="entry name" value="LipidA_mod_glycosyltrf_83"/>
</dbReference>
<evidence type="ECO:0000256" key="2">
    <source>
        <dbReference type="ARBA" id="ARBA00022475"/>
    </source>
</evidence>
<evidence type="ECO:0000256" key="7">
    <source>
        <dbReference type="ARBA" id="ARBA00023136"/>
    </source>
</evidence>
<keyword evidence="4" id="KW-0808">Transferase</keyword>
<keyword evidence="5 8" id="KW-0812">Transmembrane</keyword>
<sequence>MSALTEREREVAAPSLRAVRPWTIAVAFGLVATVICAAGSWIPSLWGDEAATLLSARRPVSTLIPMLFHVDAVHGLYYLGMHGWIRLAGESPFALRLPSAAAIGFAVAAVTLLAGRRGGPKAAIVAGLVACVLPRMTYAGEEARSFAFTAAAAAWLTLLLVWLVDGRGRTAPASVRRSLWAVYAAGMALTSYLFLYTVSLVLAHLGILLISRASRPTLRAWLIATGCVVVALAPLGLLAYFERSQIGYLGTQPFDSSTLLWQPWFGNGWVAIAAWALILLAIGAWVRARWGRGSRPDARTAPLPIDATLVGACWLILPTGAMLLVNLVFPMYTGRYSTFAAPAAALLIAEGLLVLGRLVSRRGGIPAIAATGAGALLFIAVSTPAYLDQRGPYSKNDSDWAEVSSAMASVAQPGDAVVFDESTKPSQRPRLAMRTYPAGFAAVSDPTLRTPYTHNIGWADRVWTVQQAAELGRFDGVKTVWLIENDLDGDLHSYGLADLEALGFEKTGRSVPTHRTMLIELTR</sequence>
<evidence type="ECO:0000256" key="8">
    <source>
        <dbReference type="SAM" id="Phobius"/>
    </source>
</evidence>
<accession>A0A7G6YDY4</accession>
<protein>
    <recommendedName>
        <fullName evidence="11">Glycosyltransferase RgtA/B/C/D-like domain-containing protein</fullName>
    </recommendedName>
</protein>
<keyword evidence="7 8" id="KW-0472">Membrane</keyword>